<evidence type="ECO:0000313" key="10">
    <source>
        <dbReference type="EMBL" id="KAF3431264.1"/>
    </source>
</evidence>
<evidence type="ECO:0000313" key="11">
    <source>
        <dbReference type="Proteomes" id="UP000796880"/>
    </source>
</evidence>
<reference evidence="10" key="1">
    <citation type="submission" date="2020-03" db="EMBL/GenBank/DDBJ databases">
        <title>A high-quality chromosome-level genome assembly of a woody plant with both climbing and erect habits, Rhamnella rubrinervis.</title>
        <authorList>
            <person name="Lu Z."/>
            <person name="Yang Y."/>
            <person name="Zhu X."/>
            <person name="Sun Y."/>
        </authorList>
    </citation>
    <scope>NUCLEOTIDE SEQUENCE</scope>
    <source>
        <strain evidence="10">BYM</strain>
        <tissue evidence="10">Leaf</tissue>
    </source>
</reference>
<dbReference type="InterPro" id="IPR044965">
    <property type="entry name" value="Glyco_hydro_17_plant"/>
</dbReference>
<comment type="catalytic activity">
    <reaction evidence="1">
        <text>Hydrolysis of (1-&gt;3)-beta-D-glucosidic linkages in (1-&gt;3)-beta-D-glucans.</text>
        <dbReference type="EC" id="3.2.1.39"/>
    </reaction>
</comment>
<comment type="similarity">
    <text evidence="2 8">Belongs to the glycosyl hydrolase 17 family.</text>
</comment>
<name>A0A8K0DN76_9ROSA</name>
<dbReference type="Proteomes" id="UP000796880">
    <property type="component" value="Unassembled WGS sequence"/>
</dbReference>
<evidence type="ECO:0000256" key="8">
    <source>
        <dbReference type="RuleBase" id="RU004335"/>
    </source>
</evidence>
<dbReference type="Pfam" id="PF00332">
    <property type="entry name" value="Glyco_hydro_17"/>
    <property type="match status" value="2"/>
</dbReference>
<evidence type="ECO:0000256" key="1">
    <source>
        <dbReference type="ARBA" id="ARBA00000382"/>
    </source>
</evidence>
<evidence type="ECO:0000256" key="6">
    <source>
        <dbReference type="ARBA" id="ARBA00033335"/>
    </source>
</evidence>
<evidence type="ECO:0000256" key="9">
    <source>
        <dbReference type="RuleBase" id="RU004336"/>
    </source>
</evidence>
<protein>
    <recommendedName>
        <fullName evidence="3">glucan endo-1,3-beta-D-glucosidase</fullName>
        <ecNumber evidence="3">3.2.1.39</ecNumber>
    </recommendedName>
    <alternativeName>
        <fullName evidence="6">(1-&gt;3)-beta-glucan endohydrolase</fullName>
    </alternativeName>
    <alternativeName>
        <fullName evidence="7">Beta-1,3-endoglucanase</fullName>
    </alternativeName>
</protein>
<keyword evidence="11" id="KW-1185">Reference proteome</keyword>
<dbReference type="GO" id="GO:0005975">
    <property type="term" value="P:carbohydrate metabolic process"/>
    <property type="evidence" value="ECO:0007669"/>
    <property type="project" value="InterPro"/>
</dbReference>
<proteinExistence type="inferred from homology"/>
<dbReference type="GO" id="GO:0042973">
    <property type="term" value="F:glucan endo-1,3-beta-D-glucosidase activity"/>
    <property type="evidence" value="ECO:0007669"/>
    <property type="project" value="UniProtKB-EC"/>
</dbReference>
<accession>A0A8K0DN76</accession>
<dbReference type="OrthoDB" id="941679at2759"/>
<keyword evidence="5 9" id="KW-0326">Glycosidase</keyword>
<sequence>MHAVSAPVGICYGRVANDPPPPSDVNNILKSNGISSVRLFNTGPTTLRSFSGTKINVMIGVPNEVLPSLSSSPSSSLDWLQSNIFTHVPAYHVRYIAVGNEVFLKDPFHTPHLVAAILNLYQALQTLGFANSIKLSSPQAASVLSNSAQVQDGGLEYGNLFDASVDAFVWAMLKERFAGVKVVVTETGWPTSGGECVGI</sequence>
<gene>
    <name evidence="10" type="ORF">FNV43_RR25994</name>
</gene>
<evidence type="ECO:0000256" key="5">
    <source>
        <dbReference type="ARBA" id="ARBA00023295"/>
    </source>
</evidence>
<dbReference type="EMBL" id="VOIH02000012">
    <property type="protein sequence ID" value="KAF3431264.1"/>
    <property type="molecule type" value="Genomic_DNA"/>
</dbReference>
<evidence type="ECO:0000256" key="2">
    <source>
        <dbReference type="ARBA" id="ARBA00008773"/>
    </source>
</evidence>
<organism evidence="10 11">
    <name type="scientific">Rhamnella rubrinervis</name>
    <dbReference type="NCBI Taxonomy" id="2594499"/>
    <lineage>
        <taxon>Eukaryota</taxon>
        <taxon>Viridiplantae</taxon>
        <taxon>Streptophyta</taxon>
        <taxon>Embryophyta</taxon>
        <taxon>Tracheophyta</taxon>
        <taxon>Spermatophyta</taxon>
        <taxon>Magnoliopsida</taxon>
        <taxon>eudicotyledons</taxon>
        <taxon>Gunneridae</taxon>
        <taxon>Pentapetalae</taxon>
        <taxon>rosids</taxon>
        <taxon>fabids</taxon>
        <taxon>Rosales</taxon>
        <taxon>Rhamnaceae</taxon>
        <taxon>rhamnoid group</taxon>
        <taxon>Rhamneae</taxon>
        <taxon>Rhamnella</taxon>
    </lineage>
</organism>
<dbReference type="AlphaFoldDB" id="A0A8K0DN76"/>
<evidence type="ECO:0000256" key="3">
    <source>
        <dbReference type="ARBA" id="ARBA00012780"/>
    </source>
</evidence>
<keyword evidence="4 9" id="KW-0378">Hydrolase</keyword>
<evidence type="ECO:0000256" key="4">
    <source>
        <dbReference type="ARBA" id="ARBA00022801"/>
    </source>
</evidence>
<dbReference type="InterPro" id="IPR000490">
    <property type="entry name" value="Glyco_hydro_17"/>
</dbReference>
<dbReference type="EC" id="3.2.1.39" evidence="3"/>
<dbReference type="InterPro" id="IPR017853">
    <property type="entry name" value="GH"/>
</dbReference>
<dbReference type="PANTHER" id="PTHR32227">
    <property type="entry name" value="GLUCAN ENDO-1,3-BETA-GLUCOSIDASE BG1-RELATED-RELATED"/>
    <property type="match status" value="1"/>
</dbReference>
<dbReference type="Gene3D" id="3.20.20.80">
    <property type="entry name" value="Glycosidases"/>
    <property type="match status" value="2"/>
</dbReference>
<comment type="caution">
    <text evidence="10">The sequence shown here is derived from an EMBL/GenBank/DDBJ whole genome shotgun (WGS) entry which is preliminary data.</text>
</comment>
<dbReference type="SUPFAM" id="SSF51445">
    <property type="entry name" value="(Trans)glycosidases"/>
    <property type="match status" value="1"/>
</dbReference>
<dbReference type="PROSITE" id="PS00587">
    <property type="entry name" value="GLYCOSYL_HYDROL_F17"/>
    <property type="match status" value="1"/>
</dbReference>
<evidence type="ECO:0000256" key="7">
    <source>
        <dbReference type="ARBA" id="ARBA00033417"/>
    </source>
</evidence>